<dbReference type="InterPro" id="IPR010982">
    <property type="entry name" value="Lambda_DNA-bd_dom_sf"/>
</dbReference>
<dbReference type="EMBL" id="MFEN01000037">
    <property type="protein sequence ID" value="OGE83776.1"/>
    <property type="molecule type" value="Genomic_DNA"/>
</dbReference>
<dbReference type="GO" id="GO:0003677">
    <property type="term" value="F:DNA binding"/>
    <property type="evidence" value="ECO:0007669"/>
    <property type="project" value="InterPro"/>
</dbReference>
<reference evidence="3 4" key="1">
    <citation type="journal article" date="2016" name="Nat. Commun.">
        <title>Thousands of microbial genomes shed light on interconnected biogeochemical processes in an aquifer system.</title>
        <authorList>
            <person name="Anantharaman K."/>
            <person name="Brown C.T."/>
            <person name="Hug L.A."/>
            <person name="Sharon I."/>
            <person name="Castelle C.J."/>
            <person name="Probst A.J."/>
            <person name="Thomas B.C."/>
            <person name="Singh A."/>
            <person name="Wilkins M.J."/>
            <person name="Karaoz U."/>
            <person name="Brodie E.L."/>
            <person name="Williams K.H."/>
            <person name="Hubbard S.S."/>
            <person name="Banfield J.F."/>
        </authorList>
    </citation>
    <scope>NUCLEOTIDE SEQUENCE [LARGE SCALE GENOMIC DNA]</scope>
</reference>
<accession>A0A1F5P1M7</accession>
<keyword evidence="1" id="KW-0812">Transmembrane</keyword>
<name>A0A1F5P1M7_9BACT</name>
<dbReference type="InterPro" id="IPR013783">
    <property type="entry name" value="Ig-like_fold"/>
</dbReference>
<proteinExistence type="predicted"/>
<protein>
    <recommendedName>
        <fullName evidence="2">Cytoskeleton protein RodZ-like C-terminal domain-containing protein</fullName>
    </recommendedName>
</protein>
<dbReference type="Gene3D" id="1.10.260.40">
    <property type="entry name" value="lambda repressor-like DNA-binding domains"/>
    <property type="match status" value="1"/>
</dbReference>
<evidence type="ECO:0000256" key="1">
    <source>
        <dbReference type="SAM" id="Phobius"/>
    </source>
</evidence>
<gene>
    <name evidence="3" type="ORF">A2846_04795</name>
</gene>
<evidence type="ECO:0000313" key="3">
    <source>
        <dbReference type="EMBL" id="OGE83776.1"/>
    </source>
</evidence>
<feature type="transmembrane region" description="Helical" evidence="1">
    <location>
        <begin position="122"/>
        <end position="140"/>
    </location>
</feature>
<sequence length="326" mass="35566">MITRQRMTMFKTKPVRFSTLGEYLVSLRAHLGMSVTEISKVAKIPPKYITALEDGDYARLPATVYVRGFLKTLAEIYRVEHKNLLALYEQEKGLSDQLATPAPDTANPGRAMPRFIFSPRTLIAASVILLGLGSIGYLYLQISSVRRPPLLEVFSPEGDGAVDSSFLALDGRTEPGTNVYLNNQPVVVDANGKFHENLSLAPGMNQLVITATNKFDKHTIITRQVLIPEKQIAGAQDNDTLTASVEDSNLDLEILVGPETAWMSVEVDSQIVFTGTMLPGSARRVSGQFVRLSTTNAGAVRVALNGQDLGVLGKDGETLRDVEFSK</sequence>
<feature type="domain" description="Cytoskeleton protein RodZ-like C-terminal" evidence="2">
    <location>
        <begin position="259"/>
        <end position="319"/>
    </location>
</feature>
<comment type="caution">
    <text evidence="3">The sequence shown here is derived from an EMBL/GenBank/DDBJ whole genome shotgun (WGS) entry which is preliminary data.</text>
</comment>
<dbReference type="Pfam" id="PF13464">
    <property type="entry name" value="RodZ_C"/>
    <property type="match status" value="1"/>
</dbReference>
<evidence type="ECO:0000259" key="2">
    <source>
        <dbReference type="Pfam" id="PF13464"/>
    </source>
</evidence>
<organism evidence="3 4">
    <name type="scientific">Candidatus Doudnabacteria bacterium RIFCSPHIGHO2_01_FULL_49_9</name>
    <dbReference type="NCBI Taxonomy" id="1817827"/>
    <lineage>
        <taxon>Bacteria</taxon>
        <taxon>Candidatus Doudnaibacteriota</taxon>
    </lineage>
</organism>
<dbReference type="AlphaFoldDB" id="A0A1F5P1M7"/>
<dbReference type="Proteomes" id="UP000176339">
    <property type="component" value="Unassembled WGS sequence"/>
</dbReference>
<keyword evidence="1" id="KW-0472">Membrane</keyword>
<dbReference type="InterPro" id="IPR025194">
    <property type="entry name" value="RodZ-like_C"/>
</dbReference>
<dbReference type="SUPFAM" id="SSF47413">
    <property type="entry name" value="lambda repressor-like DNA-binding domains"/>
    <property type="match status" value="1"/>
</dbReference>
<dbReference type="PANTHER" id="PTHR34475">
    <property type="match status" value="1"/>
</dbReference>
<dbReference type="PANTHER" id="PTHR34475:SF1">
    <property type="entry name" value="CYTOSKELETON PROTEIN RODZ"/>
    <property type="match status" value="1"/>
</dbReference>
<evidence type="ECO:0000313" key="4">
    <source>
        <dbReference type="Proteomes" id="UP000176339"/>
    </source>
</evidence>
<dbReference type="Pfam" id="PF13413">
    <property type="entry name" value="HTH_25"/>
    <property type="match status" value="1"/>
</dbReference>
<keyword evidence="1" id="KW-1133">Transmembrane helix</keyword>
<dbReference type="InterPro" id="IPR050400">
    <property type="entry name" value="Bact_Cytoskel_RodZ"/>
</dbReference>
<dbReference type="Gene3D" id="2.60.40.10">
    <property type="entry name" value="Immunoglobulins"/>
    <property type="match status" value="1"/>
</dbReference>